<evidence type="ECO:0000256" key="1">
    <source>
        <dbReference type="SAM" id="Phobius"/>
    </source>
</evidence>
<dbReference type="EMBL" id="JAAEEH010000016">
    <property type="protein sequence ID" value="NDL67536.1"/>
    <property type="molecule type" value="Genomic_DNA"/>
</dbReference>
<feature type="transmembrane region" description="Helical" evidence="1">
    <location>
        <begin position="12"/>
        <end position="36"/>
    </location>
</feature>
<feature type="transmembrane region" description="Helical" evidence="1">
    <location>
        <begin position="130"/>
        <end position="147"/>
    </location>
</feature>
<organism evidence="2 3">
    <name type="scientific">Anaerotalea alkaliphila</name>
    <dbReference type="NCBI Taxonomy" id="2662126"/>
    <lineage>
        <taxon>Bacteria</taxon>
        <taxon>Bacillati</taxon>
        <taxon>Bacillota</taxon>
        <taxon>Clostridia</taxon>
        <taxon>Eubacteriales</taxon>
        <taxon>Anaerotalea</taxon>
    </lineage>
</organism>
<sequence>MNNSYKHLFSGFLLVMLDINIGSFDILPDVVGYLLVWSGLGELRSNTKIPSFRVARGLSIVLAIGAAFEIVKGTFGLVHLSAFISYAVTIFGGLSGLLLVVCIYHGMTTHMMILEEISLSNRFGNENKRFAVIQGLSLIAMSFSLNMPKDGSGTYMVALLAVSIIMHARLLVNLNYVKKLLIIDETKGS</sequence>
<keyword evidence="3" id="KW-1185">Reference proteome</keyword>
<evidence type="ECO:0000313" key="2">
    <source>
        <dbReference type="EMBL" id="NDL67536.1"/>
    </source>
</evidence>
<comment type="caution">
    <text evidence="2">The sequence shown here is derived from an EMBL/GenBank/DDBJ whole genome shotgun (WGS) entry which is preliminary data.</text>
</comment>
<accession>A0A7X5HVQ0</accession>
<feature type="transmembrane region" description="Helical" evidence="1">
    <location>
        <begin position="153"/>
        <end position="172"/>
    </location>
</feature>
<feature type="transmembrane region" description="Helical" evidence="1">
    <location>
        <begin position="83"/>
        <end position="104"/>
    </location>
</feature>
<name>A0A7X5HVQ0_9FIRM</name>
<dbReference type="RefSeq" id="WP_162370265.1">
    <property type="nucleotide sequence ID" value="NZ_JAAEEH010000016.1"/>
</dbReference>
<keyword evidence="1" id="KW-1133">Transmembrane helix</keyword>
<keyword evidence="1" id="KW-0812">Transmembrane</keyword>
<evidence type="ECO:0000313" key="3">
    <source>
        <dbReference type="Proteomes" id="UP000461585"/>
    </source>
</evidence>
<proteinExistence type="predicted"/>
<gene>
    <name evidence="2" type="ORF">GXN74_07235</name>
</gene>
<dbReference type="AlphaFoldDB" id="A0A7X5HVQ0"/>
<protein>
    <submittedName>
        <fullName evidence="2">Uncharacterized protein</fullName>
    </submittedName>
</protein>
<reference evidence="2 3" key="1">
    <citation type="submission" date="2020-01" db="EMBL/GenBank/DDBJ databases">
        <title>Anaeroalcalibacter tamaniensis gen. nov., sp. nov., moderately halophilic strictly anaerobic fermenter bacterium from mud volcano of Taman peninsula.</title>
        <authorList>
            <person name="Frolova A."/>
            <person name="Merkel A.Y."/>
            <person name="Slobodkin A.I."/>
        </authorList>
    </citation>
    <scope>NUCLEOTIDE SEQUENCE [LARGE SCALE GENOMIC DNA]</scope>
    <source>
        <strain evidence="2 3">F-3ap</strain>
    </source>
</reference>
<keyword evidence="1" id="KW-0472">Membrane</keyword>
<feature type="transmembrane region" description="Helical" evidence="1">
    <location>
        <begin position="57"/>
        <end position="77"/>
    </location>
</feature>
<dbReference type="Proteomes" id="UP000461585">
    <property type="component" value="Unassembled WGS sequence"/>
</dbReference>